<dbReference type="Gene3D" id="3.30.70.1070">
    <property type="entry name" value="Sporulation related repeat"/>
    <property type="match status" value="1"/>
</dbReference>
<name>A0A917DBE1_9HYPH</name>
<feature type="region of interest" description="Disordered" evidence="1">
    <location>
        <begin position="35"/>
        <end position="110"/>
    </location>
</feature>
<protein>
    <recommendedName>
        <fullName evidence="2">SPOR domain-containing protein</fullName>
    </recommendedName>
</protein>
<reference evidence="3" key="2">
    <citation type="submission" date="2020-09" db="EMBL/GenBank/DDBJ databases">
        <authorList>
            <person name="Sun Q."/>
            <person name="Zhou Y."/>
        </authorList>
    </citation>
    <scope>NUCLEOTIDE SEQUENCE</scope>
    <source>
        <strain evidence="3">CGMCC 1.15493</strain>
    </source>
</reference>
<comment type="caution">
    <text evidence="3">The sequence shown here is derived from an EMBL/GenBank/DDBJ whole genome shotgun (WGS) entry which is preliminary data.</text>
</comment>
<dbReference type="Pfam" id="PF05036">
    <property type="entry name" value="SPOR"/>
    <property type="match status" value="1"/>
</dbReference>
<feature type="compositionally biased region" description="Low complexity" evidence="1">
    <location>
        <begin position="38"/>
        <end position="48"/>
    </location>
</feature>
<dbReference type="EMBL" id="BMJJ01000006">
    <property type="protein sequence ID" value="GGD22523.1"/>
    <property type="molecule type" value="Genomic_DNA"/>
</dbReference>
<evidence type="ECO:0000259" key="2">
    <source>
        <dbReference type="PROSITE" id="PS51724"/>
    </source>
</evidence>
<feature type="region of interest" description="Disordered" evidence="1">
    <location>
        <begin position="188"/>
        <end position="208"/>
    </location>
</feature>
<dbReference type="Proteomes" id="UP000613160">
    <property type="component" value="Unassembled WGS sequence"/>
</dbReference>
<organism evidence="3 4">
    <name type="scientific">Aureimonas glaciei</name>
    <dbReference type="NCBI Taxonomy" id="1776957"/>
    <lineage>
        <taxon>Bacteria</taxon>
        <taxon>Pseudomonadati</taxon>
        <taxon>Pseudomonadota</taxon>
        <taxon>Alphaproteobacteria</taxon>
        <taxon>Hyphomicrobiales</taxon>
        <taxon>Aurantimonadaceae</taxon>
        <taxon>Aureimonas</taxon>
    </lineage>
</organism>
<accession>A0A917DBE1</accession>
<evidence type="ECO:0000313" key="4">
    <source>
        <dbReference type="Proteomes" id="UP000613160"/>
    </source>
</evidence>
<dbReference type="GO" id="GO:0042834">
    <property type="term" value="F:peptidoglycan binding"/>
    <property type="evidence" value="ECO:0007669"/>
    <property type="project" value="InterPro"/>
</dbReference>
<gene>
    <name evidence="3" type="ORF">GCM10011335_26760</name>
</gene>
<dbReference type="SUPFAM" id="SSF110997">
    <property type="entry name" value="Sporulation related repeat"/>
    <property type="match status" value="1"/>
</dbReference>
<feature type="region of interest" description="Disordered" evidence="1">
    <location>
        <begin position="440"/>
        <end position="473"/>
    </location>
</feature>
<feature type="compositionally biased region" description="Pro residues" evidence="1">
    <location>
        <begin position="446"/>
        <end position="459"/>
    </location>
</feature>
<proteinExistence type="predicted"/>
<dbReference type="PROSITE" id="PS51724">
    <property type="entry name" value="SPOR"/>
    <property type="match status" value="1"/>
</dbReference>
<reference evidence="3" key="1">
    <citation type="journal article" date="2014" name="Int. J. Syst. Evol. Microbiol.">
        <title>Complete genome sequence of Corynebacterium casei LMG S-19264T (=DSM 44701T), isolated from a smear-ripened cheese.</title>
        <authorList>
            <consortium name="US DOE Joint Genome Institute (JGI-PGF)"/>
            <person name="Walter F."/>
            <person name="Albersmeier A."/>
            <person name="Kalinowski J."/>
            <person name="Ruckert C."/>
        </authorList>
    </citation>
    <scope>NUCLEOTIDE SEQUENCE</scope>
    <source>
        <strain evidence="3">CGMCC 1.15493</strain>
    </source>
</reference>
<dbReference type="InterPro" id="IPR036680">
    <property type="entry name" value="SPOR-like_sf"/>
</dbReference>
<evidence type="ECO:0000313" key="3">
    <source>
        <dbReference type="EMBL" id="GGD22523.1"/>
    </source>
</evidence>
<keyword evidence="4" id="KW-1185">Reference proteome</keyword>
<dbReference type="InterPro" id="IPR007730">
    <property type="entry name" value="SPOR-like_dom"/>
</dbReference>
<dbReference type="AlphaFoldDB" id="A0A917DBE1"/>
<sequence length="560" mass="57547">MKAPVRGTDLSPGDVDPFADLADLFEAEMARDDHALSGAATTAPGAAAQRPWKATTRMDPPSLDHDFDAAFADALSDVDEPEAPAPAPRRPAAASLHTTRGPAADSELNQALRGLSAPARPRDGLVFETQSFAPERVVETDDHRPPQAELDEFDQLIASELAMMQEDRRSPSRGASAFYAEPSQAEEVFDEHSYEAGDPSGAYYDDEAHPPVHAEARSPFRRSMVSLGGGVASLAILGAVGLFMWNGSSSTSGVSASSEPLLIKADAEPYKIEPKDPGGRTIPNQNKAVYERVAAGEGQGLPSTTQQALLTDAEEPIDLPPEEPPATYDDLPGVDVAGSDAMSEGGDARLASAIGDAPTPAVEPVGVLQPRKVRTMVVRPDGTLVPASAEPAAPAAPSAGAPTPGLIAVSSPALPTSAAPTQEPAPAPLIAAVDSPAPTIAAAPAPSSPPVEAAPPPAPAADDSAPREVASITPSAPAPAGAYYVQISSQPSEALAQQSLRNLTGRYSGMIAGRSVGIQSADIPGKGTFYRVRVATASKDEASALCNQLKSAGGNCFVAR</sequence>
<feature type="domain" description="SPOR" evidence="2">
    <location>
        <begin position="477"/>
        <end position="560"/>
    </location>
</feature>
<evidence type="ECO:0000256" key="1">
    <source>
        <dbReference type="SAM" id="MobiDB-lite"/>
    </source>
</evidence>